<evidence type="ECO:0000313" key="3">
    <source>
        <dbReference type="Proteomes" id="UP000298030"/>
    </source>
</evidence>
<dbReference type="AlphaFoldDB" id="A0A4Y7SAJ2"/>
<sequence length="218" mass="23604">MLFGTLFSSLVLSAATLVSAQTDLSSFVEVANLPYRFQLAALNTTLPNANNTGAPLTLGAGGATGGINLYTSSTWNSFPYNSHNQSALVNNALRAFDRLDDRWDLNGTTVQGGDSLTWIMSLMYGAPQEKNAVYSAFVPQNAVDFGRHADGTNEPYPLLAVNNRTDLWSLCPDSFARPQTRLRYNVSAAGESPYNFDPNQCYSVTVNLVSVEALNIFA</sequence>
<keyword evidence="3" id="KW-1185">Reference proteome</keyword>
<protein>
    <submittedName>
        <fullName evidence="2">Uncharacterized protein</fullName>
    </submittedName>
</protein>
<gene>
    <name evidence="2" type="ORF">FA13DRAFT_1648700</name>
</gene>
<name>A0A4Y7SAJ2_COPMI</name>
<feature type="chain" id="PRO_5021271157" evidence="1">
    <location>
        <begin position="21"/>
        <end position="218"/>
    </location>
</feature>
<accession>A0A4Y7SAJ2</accession>
<proteinExistence type="predicted"/>
<keyword evidence="1" id="KW-0732">Signal</keyword>
<comment type="caution">
    <text evidence="2">The sequence shown here is derived from an EMBL/GenBank/DDBJ whole genome shotgun (WGS) entry which is preliminary data.</text>
</comment>
<dbReference type="Proteomes" id="UP000298030">
    <property type="component" value="Unassembled WGS sequence"/>
</dbReference>
<reference evidence="2 3" key="1">
    <citation type="journal article" date="2019" name="Nat. Ecol. Evol.">
        <title>Megaphylogeny resolves global patterns of mushroom evolution.</title>
        <authorList>
            <person name="Varga T."/>
            <person name="Krizsan K."/>
            <person name="Foldi C."/>
            <person name="Dima B."/>
            <person name="Sanchez-Garcia M."/>
            <person name="Sanchez-Ramirez S."/>
            <person name="Szollosi G.J."/>
            <person name="Szarkandi J.G."/>
            <person name="Papp V."/>
            <person name="Albert L."/>
            <person name="Andreopoulos W."/>
            <person name="Angelini C."/>
            <person name="Antonin V."/>
            <person name="Barry K.W."/>
            <person name="Bougher N.L."/>
            <person name="Buchanan P."/>
            <person name="Buyck B."/>
            <person name="Bense V."/>
            <person name="Catcheside P."/>
            <person name="Chovatia M."/>
            <person name="Cooper J."/>
            <person name="Damon W."/>
            <person name="Desjardin D."/>
            <person name="Finy P."/>
            <person name="Geml J."/>
            <person name="Haridas S."/>
            <person name="Hughes K."/>
            <person name="Justo A."/>
            <person name="Karasinski D."/>
            <person name="Kautmanova I."/>
            <person name="Kiss B."/>
            <person name="Kocsube S."/>
            <person name="Kotiranta H."/>
            <person name="LaButti K.M."/>
            <person name="Lechner B.E."/>
            <person name="Liimatainen K."/>
            <person name="Lipzen A."/>
            <person name="Lukacs Z."/>
            <person name="Mihaltcheva S."/>
            <person name="Morgado L.N."/>
            <person name="Niskanen T."/>
            <person name="Noordeloos M.E."/>
            <person name="Ohm R.A."/>
            <person name="Ortiz-Santana B."/>
            <person name="Ovrebo C."/>
            <person name="Racz N."/>
            <person name="Riley R."/>
            <person name="Savchenko A."/>
            <person name="Shiryaev A."/>
            <person name="Soop K."/>
            <person name="Spirin V."/>
            <person name="Szebenyi C."/>
            <person name="Tomsovsky M."/>
            <person name="Tulloss R.E."/>
            <person name="Uehling J."/>
            <person name="Grigoriev I.V."/>
            <person name="Vagvolgyi C."/>
            <person name="Papp T."/>
            <person name="Martin F.M."/>
            <person name="Miettinen O."/>
            <person name="Hibbett D.S."/>
            <person name="Nagy L.G."/>
        </authorList>
    </citation>
    <scope>NUCLEOTIDE SEQUENCE [LARGE SCALE GENOMIC DNA]</scope>
    <source>
        <strain evidence="2 3">FP101781</strain>
    </source>
</reference>
<evidence type="ECO:0000313" key="2">
    <source>
        <dbReference type="EMBL" id="TEB18483.1"/>
    </source>
</evidence>
<evidence type="ECO:0000256" key="1">
    <source>
        <dbReference type="SAM" id="SignalP"/>
    </source>
</evidence>
<dbReference type="OrthoDB" id="2844016at2759"/>
<dbReference type="EMBL" id="QPFP01000250">
    <property type="protein sequence ID" value="TEB18483.1"/>
    <property type="molecule type" value="Genomic_DNA"/>
</dbReference>
<feature type="signal peptide" evidence="1">
    <location>
        <begin position="1"/>
        <end position="20"/>
    </location>
</feature>
<organism evidence="2 3">
    <name type="scientific">Coprinellus micaceus</name>
    <name type="common">Glistening ink-cap mushroom</name>
    <name type="synonym">Coprinus micaceus</name>
    <dbReference type="NCBI Taxonomy" id="71717"/>
    <lineage>
        <taxon>Eukaryota</taxon>
        <taxon>Fungi</taxon>
        <taxon>Dikarya</taxon>
        <taxon>Basidiomycota</taxon>
        <taxon>Agaricomycotina</taxon>
        <taxon>Agaricomycetes</taxon>
        <taxon>Agaricomycetidae</taxon>
        <taxon>Agaricales</taxon>
        <taxon>Agaricineae</taxon>
        <taxon>Psathyrellaceae</taxon>
        <taxon>Coprinellus</taxon>
    </lineage>
</organism>